<evidence type="ECO:0000256" key="6">
    <source>
        <dbReference type="ARBA" id="ARBA00022692"/>
    </source>
</evidence>
<evidence type="ECO:0000313" key="16">
    <source>
        <dbReference type="Proteomes" id="UP000030364"/>
    </source>
</evidence>
<dbReference type="Proteomes" id="UP000030364">
    <property type="component" value="Unassembled WGS sequence"/>
</dbReference>
<dbReference type="STRING" id="276.THFILI_00860"/>
<dbReference type="CDD" id="cd06158">
    <property type="entry name" value="S2P-M50_like_1"/>
    <property type="match status" value="1"/>
</dbReference>
<protein>
    <submittedName>
        <fullName evidence="15">Membrane protein</fullName>
    </submittedName>
</protein>
<name>A0A0A2WTC1_THEFI</name>
<keyword evidence="7" id="KW-0479">Metal-binding</keyword>
<dbReference type="InterPro" id="IPR052348">
    <property type="entry name" value="Metallopeptidase_M50B"/>
</dbReference>
<dbReference type="GO" id="GO:0006508">
    <property type="term" value="P:proteolysis"/>
    <property type="evidence" value="ECO:0007669"/>
    <property type="project" value="UniProtKB-KW"/>
</dbReference>
<dbReference type="GO" id="GO:0046872">
    <property type="term" value="F:metal ion binding"/>
    <property type="evidence" value="ECO:0007669"/>
    <property type="project" value="UniProtKB-KW"/>
</dbReference>
<reference evidence="15 16" key="1">
    <citation type="journal article" date="2015" name="Genome Announc.">
        <title>Draft Genome Sequence of the Thermophile Thermus filiformis ATCC 43280, Producer of Carotenoid-(Di)glucoside-Branched Fatty Acid (Di)esters and Source of Hyperthermostable Enzymes of Biotechnological Interest.</title>
        <authorList>
            <person name="Mandelli F."/>
            <person name="Oliveira Ramires B."/>
            <person name="Couger M.B."/>
            <person name="Paixao D.A."/>
            <person name="Camilo C.M."/>
            <person name="Polikarpov I."/>
            <person name="Prade R."/>
            <person name="Riano-Pachon D.M."/>
            <person name="Squina F.M."/>
        </authorList>
    </citation>
    <scope>NUCLEOTIDE SEQUENCE [LARGE SCALE GENOMIC DNA]</scope>
    <source>
        <strain evidence="15 16">ATCC 43280</strain>
    </source>
</reference>
<dbReference type="GO" id="GO:0005886">
    <property type="term" value="C:plasma membrane"/>
    <property type="evidence" value="ECO:0007669"/>
    <property type="project" value="UniProtKB-SubCell"/>
</dbReference>
<keyword evidence="5" id="KW-0645">Protease</keyword>
<evidence type="ECO:0000259" key="14">
    <source>
        <dbReference type="Pfam" id="PF02163"/>
    </source>
</evidence>
<evidence type="ECO:0000256" key="4">
    <source>
        <dbReference type="ARBA" id="ARBA00022475"/>
    </source>
</evidence>
<evidence type="ECO:0000256" key="9">
    <source>
        <dbReference type="ARBA" id="ARBA00022833"/>
    </source>
</evidence>
<comment type="caution">
    <text evidence="15">The sequence shown here is derived from an EMBL/GenBank/DDBJ whole genome shotgun (WGS) entry which is preliminary data.</text>
</comment>
<feature type="domain" description="Peptidase M50" evidence="14">
    <location>
        <begin position="137"/>
        <end position="188"/>
    </location>
</feature>
<keyword evidence="4" id="KW-1003">Cell membrane</keyword>
<comment type="subcellular location">
    <subcellularLocation>
        <location evidence="2">Cell membrane</location>
        <topology evidence="2">Multi-pass membrane protein</topology>
    </subcellularLocation>
</comment>
<evidence type="ECO:0000256" key="8">
    <source>
        <dbReference type="ARBA" id="ARBA00022801"/>
    </source>
</evidence>
<dbReference type="PANTHER" id="PTHR35864">
    <property type="entry name" value="ZINC METALLOPROTEASE MJ0611-RELATED"/>
    <property type="match status" value="1"/>
</dbReference>
<dbReference type="RefSeq" id="WP_038065589.1">
    <property type="nucleotide sequence ID" value="NZ_JPSL02000033.1"/>
</dbReference>
<evidence type="ECO:0000256" key="2">
    <source>
        <dbReference type="ARBA" id="ARBA00004651"/>
    </source>
</evidence>
<proteinExistence type="inferred from homology"/>
<comment type="cofactor">
    <cofactor evidence="1">
        <name>Zn(2+)</name>
        <dbReference type="ChEBI" id="CHEBI:29105"/>
    </cofactor>
</comment>
<gene>
    <name evidence="15" type="ORF">THFILI_00860</name>
</gene>
<dbReference type="PATRIC" id="fig|276.5.peg.1655"/>
<evidence type="ECO:0000256" key="7">
    <source>
        <dbReference type="ARBA" id="ARBA00022723"/>
    </source>
</evidence>
<keyword evidence="16" id="KW-1185">Reference proteome</keyword>
<dbReference type="PANTHER" id="PTHR35864:SF1">
    <property type="entry name" value="ZINC METALLOPROTEASE YWHC-RELATED"/>
    <property type="match status" value="1"/>
</dbReference>
<keyword evidence="10 13" id="KW-1133">Transmembrane helix</keyword>
<feature type="transmembrane region" description="Helical" evidence="13">
    <location>
        <begin position="57"/>
        <end position="75"/>
    </location>
</feature>
<organism evidence="15 16">
    <name type="scientific">Thermus filiformis</name>
    <dbReference type="NCBI Taxonomy" id="276"/>
    <lineage>
        <taxon>Bacteria</taxon>
        <taxon>Thermotogati</taxon>
        <taxon>Deinococcota</taxon>
        <taxon>Deinococci</taxon>
        <taxon>Thermales</taxon>
        <taxon>Thermaceae</taxon>
        <taxon>Thermus</taxon>
    </lineage>
</organism>
<keyword evidence="6 13" id="KW-0812">Transmembrane</keyword>
<keyword evidence="12 13" id="KW-0472">Membrane</keyword>
<evidence type="ECO:0000256" key="11">
    <source>
        <dbReference type="ARBA" id="ARBA00023049"/>
    </source>
</evidence>
<evidence type="ECO:0000313" key="15">
    <source>
        <dbReference type="EMBL" id="KGQ21550.1"/>
    </source>
</evidence>
<feature type="transmembrane region" description="Helical" evidence="13">
    <location>
        <begin position="135"/>
        <end position="157"/>
    </location>
</feature>
<dbReference type="AlphaFoldDB" id="A0A0A2WTC1"/>
<dbReference type="Pfam" id="PF02163">
    <property type="entry name" value="Peptidase_M50"/>
    <property type="match status" value="1"/>
</dbReference>
<evidence type="ECO:0000256" key="13">
    <source>
        <dbReference type="SAM" id="Phobius"/>
    </source>
</evidence>
<sequence>MLGLLQTDPLVFLLAFAALVFSLVLHELGHAYAAYAFGDDTARRQGRLSLNPLVHLDPIGTLLLLLVGFGWARPVPINPARFRNYRLGLFVVSVAGIAVNLLLAVVFALLVRLLYDLDPVGVVQTFHRLEATPGGLLALGFYFAASINLVLAVFNLLPIPPLDGSKILQSLLPLAWHPFLWRLEQYAWLSFLLILTVLRGPIQGVLSWARTEFFRLLLG</sequence>
<evidence type="ECO:0000256" key="12">
    <source>
        <dbReference type="ARBA" id="ARBA00023136"/>
    </source>
</evidence>
<feature type="transmembrane region" description="Helical" evidence="13">
    <location>
        <begin position="87"/>
        <end position="115"/>
    </location>
</feature>
<evidence type="ECO:0000256" key="3">
    <source>
        <dbReference type="ARBA" id="ARBA00007931"/>
    </source>
</evidence>
<keyword evidence="8" id="KW-0378">Hydrolase</keyword>
<dbReference type="InterPro" id="IPR008915">
    <property type="entry name" value="Peptidase_M50"/>
</dbReference>
<dbReference type="InterPro" id="IPR044537">
    <property type="entry name" value="Rip2-like"/>
</dbReference>
<keyword evidence="11" id="KW-0482">Metalloprotease</keyword>
<evidence type="ECO:0000256" key="1">
    <source>
        <dbReference type="ARBA" id="ARBA00001947"/>
    </source>
</evidence>
<evidence type="ECO:0000256" key="5">
    <source>
        <dbReference type="ARBA" id="ARBA00022670"/>
    </source>
</evidence>
<keyword evidence="9" id="KW-0862">Zinc</keyword>
<accession>A0A0A2WTC1</accession>
<feature type="transmembrane region" description="Helical" evidence="13">
    <location>
        <begin position="186"/>
        <end position="209"/>
    </location>
</feature>
<dbReference type="EMBL" id="JPSL02000033">
    <property type="protein sequence ID" value="KGQ21550.1"/>
    <property type="molecule type" value="Genomic_DNA"/>
</dbReference>
<dbReference type="OrthoDB" id="9800627at2"/>
<evidence type="ECO:0000256" key="10">
    <source>
        <dbReference type="ARBA" id="ARBA00022989"/>
    </source>
</evidence>
<comment type="similarity">
    <text evidence="3">Belongs to the peptidase M50B family.</text>
</comment>
<dbReference type="GO" id="GO:0008237">
    <property type="term" value="F:metallopeptidase activity"/>
    <property type="evidence" value="ECO:0007669"/>
    <property type="project" value="UniProtKB-KW"/>
</dbReference>